<dbReference type="PANTHER" id="PTHR43327:SF10">
    <property type="entry name" value="STOMATIN-LIKE PROTEIN 2, MITOCHONDRIAL"/>
    <property type="match status" value="1"/>
</dbReference>
<evidence type="ECO:0000256" key="2">
    <source>
        <dbReference type="ARBA" id="ARBA00008164"/>
    </source>
</evidence>
<evidence type="ECO:0000256" key="3">
    <source>
        <dbReference type="ARBA" id="ARBA00023128"/>
    </source>
</evidence>
<comment type="caution">
    <text evidence="6">The sequence shown here is derived from an EMBL/GenBank/DDBJ whole genome shotgun (WGS) entry which is preliminary data.</text>
</comment>
<dbReference type="InterPro" id="IPR036013">
    <property type="entry name" value="Band_7/SPFH_dom_sf"/>
</dbReference>
<dbReference type="Pfam" id="PF01145">
    <property type="entry name" value="Band_7"/>
    <property type="match status" value="1"/>
</dbReference>
<dbReference type="Gene3D" id="3.30.479.30">
    <property type="entry name" value="Band 7 domain"/>
    <property type="match status" value="1"/>
</dbReference>
<gene>
    <name evidence="6" type="ORF">CCR75_004326</name>
</gene>
<dbReference type="SMART" id="SM00244">
    <property type="entry name" value="PHB"/>
    <property type="match status" value="1"/>
</dbReference>
<dbReference type="InterPro" id="IPR001972">
    <property type="entry name" value="Stomatin_HflK_fam"/>
</dbReference>
<dbReference type="KEGG" id="blac:94348083"/>
<dbReference type="GO" id="GO:0007005">
    <property type="term" value="P:mitochondrion organization"/>
    <property type="evidence" value="ECO:0007669"/>
    <property type="project" value="TreeGrafter"/>
</dbReference>
<evidence type="ECO:0000256" key="1">
    <source>
        <dbReference type="ARBA" id="ARBA00004173"/>
    </source>
</evidence>
<dbReference type="CDD" id="cd08829">
    <property type="entry name" value="SPFH_paraslipin"/>
    <property type="match status" value="1"/>
</dbReference>
<organism evidence="6 7">
    <name type="scientific">Bremia lactucae</name>
    <name type="common">Lettuce downy mildew</name>
    <dbReference type="NCBI Taxonomy" id="4779"/>
    <lineage>
        <taxon>Eukaryota</taxon>
        <taxon>Sar</taxon>
        <taxon>Stramenopiles</taxon>
        <taxon>Oomycota</taxon>
        <taxon>Peronosporomycetes</taxon>
        <taxon>Peronosporales</taxon>
        <taxon>Peronosporaceae</taxon>
        <taxon>Bremia</taxon>
    </lineage>
</organism>
<dbReference type="GeneID" id="94348083"/>
<comment type="subcellular location">
    <subcellularLocation>
        <location evidence="1">Mitochondrion</location>
    </subcellularLocation>
</comment>
<keyword evidence="7" id="KW-1185">Reference proteome</keyword>
<feature type="compositionally biased region" description="Basic and acidic residues" evidence="4">
    <location>
        <begin position="346"/>
        <end position="357"/>
    </location>
</feature>
<proteinExistence type="inferred from homology"/>
<comment type="similarity">
    <text evidence="2">Belongs to the band 7/mec-2 family.</text>
</comment>
<dbReference type="PANTHER" id="PTHR43327">
    <property type="entry name" value="STOMATIN-LIKE PROTEIN 2, MITOCHONDRIAL"/>
    <property type="match status" value="1"/>
</dbReference>
<dbReference type="SUPFAM" id="SSF117892">
    <property type="entry name" value="Band 7/SPFH domain"/>
    <property type="match status" value="1"/>
</dbReference>
<evidence type="ECO:0000259" key="5">
    <source>
        <dbReference type="SMART" id="SM00244"/>
    </source>
</evidence>
<dbReference type="OrthoDB" id="434619at2759"/>
<dbReference type="Proteomes" id="UP000294530">
    <property type="component" value="Unassembled WGS sequence"/>
</dbReference>
<dbReference type="FunFam" id="3.30.479.30:FF:000008">
    <property type="entry name" value="Stomatin-like protein 2, mitochondrial"/>
    <property type="match status" value="1"/>
</dbReference>
<dbReference type="RefSeq" id="XP_067818068.1">
    <property type="nucleotide sequence ID" value="XM_067962412.1"/>
</dbReference>
<protein>
    <recommendedName>
        <fullName evidence="5">Band 7 domain-containing protein</fullName>
    </recommendedName>
</protein>
<dbReference type="EMBL" id="SHOA02000016">
    <property type="protein sequence ID" value="TDH68569.1"/>
    <property type="molecule type" value="Genomic_DNA"/>
</dbReference>
<feature type="domain" description="Band 7" evidence="5">
    <location>
        <begin position="64"/>
        <end position="222"/>
    </location>
</feature>
<keyword evidence="3" id="KW-0496">Mitochondrion</keyword>
<dbReference type="InterPro" id="IPR050710">
    <property type="entry name" value="Band7/mec-2_domain"/>
</dbReference>
<dbReference type="AlphaFoldDB" id="A0A976FL74"/>
<sequence length="374" mass="40765">MLAATLLRAARHSRPHLGPMVIARINSPMLQNNTLRQLHNSRPALVQSFDDSGMPHLQATPVNIGILIVPQQRAWVVERFGKFHDVLTPGLHFLIPMVDRIAYVHSLKEEAIKIPGQTAITRDNVTISIDGVLYVKIIDPYNASYGVEDPLYAVTQLAQTTMRSELGKITLDKTFEERESLNQSIVESINQASKAWGIKCLRYEIRDIAPPRSVKAAMDMQAEAERRKRAEILDSEGERQAYINVAEGKKRAAVLEAEGAAAAILVKANASAQAIQRLSGAIQETGGRDAVALQVAEKYVDAFGNIAKEGTTVLLPANTNDPSSMIASALAIFGNIQKQNKQGGHIIDKPGKSKDTEGELGAYTLDNVDSDATK</sequence>
<dbReference type="Pfam" id="PF16200">
    <property type="entry name" value="Band_7_C"/>
    <property type="match status" value="1"/>
</dbReference>
<accession>A0A976FL74</accession>
<feature type="region of interest" description="Disordered" evidence="4">
    <location>
        <begin position="343"/>
        <end position="374"/>
    </location>
</feature>
<evidence type="ECO:0000313" key="6">
    <source>
        <dbReference type="EMBL" id="TDH68569.1"/>
    </source>
</evidence>
<dbReference type="GO" id="GO:0005739">
    <property type="term" value="C:mitochondrion"/>
    <property type="evidence" value="ECO:0007669"/>
    <property type="project" value="UniProtKB-SubCell"/>
</dbReference>
<dbReference type="InterPro" id="IPR001107">
    <property type="entry name" value="Band_7"/>
</dbReference>
<dbReference type="PRINTS" id="PR00721">
    <property type="entry name" value="STOMATIN"/>
</dbReference>
<name>A0A976FL74_BRELC</name>
<reference evidence="6 7" key="1">
    <citation type="journal article" date="2021" name="Genome Biol.">
        <title>AFLAP: assembly-free linkage analysis pipeline using k-mers from genome sequencing data.</title>
        <authorList>
            <person name="Fletcher K."/>
            <person name="Zhang L."/>
            <person name="Gil J."/>
            <person name="Han R."/>
            <person name="Cavanaugh K."/>
            <person name="Michelmore R."/>
        </authorList>
    </citation>
    <scope>NUCLEOTIDE SEQUENCE [LARGE SCALE GENOMIC DNA]</scope>
    <source>
        <strain evidence="6 7">SF5</strain>
    </source>
</reference>
<dbReference type="GO" id="GO:0016020">
    <property type="term" value="C:membrane"/>
    <property type="evidence" value="ECO:0007669"/>
    <property type="project" value="InterPro"/>
</dbReference>
<evidence type="ECO:0000313" key="7">
    <source>
        <dbReference type="Proteomes" id="UP000294530"/>
    </source>
</evidence>
<evidence type="ECO:0000256" key="4">
    <source>
        <dbReference type="SAM" id="MobiDB-lite"/>
    </source>
</evidence>
<dbReference type="InterPro" id="IPR032435">
    <property type="entry name" value="STML2-like_C"/>
</dbReference>